<evidence type="ECO:0000259" key="1">
    <source>
        <dbReference type="Pfam" id="PF00403"/>
    </source>
</evidence>
<name>A0A6N6RMV2_9FLAO</name>
<keyword evidence="3" id="KW-1185">Reference proteome</keyword>
<organism evidence="2 3">
    <name type="scientific">Phaeocystidibacter luteus</name>
    <dbReference type="NCBI Taxonomy" id="911197"/>
    <lineage>
        <taxon>Bacteria</taxon>
        <taxon>Pseudomonadati</taxon>
        <taxon>Bacteroidota</taxon>
        <taxon>Flavobacteriia</taxon>
        <taxon>Flavobacteriales</taxon>
        <taxon>Phaeocystidibacteraceae</taxon>
        <taxon>Phaeocystidibacter</taxon>
    </lineage>
</organism>
<accession>A0A6N6RMV2</accession>
<dbReference type="InterPro" id="IPR006121">
    <property type="entry name" value="HMA_dom"/>
</dbReference>
<dbReference type="Proteomes" id="UP000468650">
    <property type="component" value="Unassembled WGS sequence"/>
</dbReference>
<comment type="caution">
    <text evidence="2">The sequence shown here is derived from an EMBL/GenBank/DDBJ whole genome shotgun (WGS) entry which is preliminary data.</text>
</comment>
<dbReference type="CDD" id="cd00371">
    <property type="entry name" value="HMA"/>
    <property type="match status" value="1"/>
</dbReference>
<dbReference type="InterPro" id="IPR036163">
    <property type="entry name" value="HMA_dom_sf"/>
</dbReference>
<dbReference type="SUPFAM" id="SSF55008">
    <property type="entry name" value="HMA, heavy metal-associated domain"/>
    <property type="match status" value="1"/>
</dbReference>
<evidence type="ECO:0000313" key="2">
    <source>
        <dbReference type="EMBL" id="KAB2814903.1"/>
    </source>
</evidence>
<protein>
    <submittedName>
        <fullName evidence="2">Heavy-metal-associated domain-containing protein</fullName>
    </submittedName>
</protein>
<feature type="domain" description="HMA" evidence="1">
    <location>
        <begin position="3"/>
        <end position="59"/>
    </location>
</feature>
<dbReference type="Gene3D" id="3.30.70.100">
    <property type="match status" value="1"/>
</dbReference>
<reference evidence="2 3" key="1">
    <citation type="submission" date="2019-09" db="EMBL/GenBank/DDBJ databases">
        <title>Genomes of family Cryomorphaceae.</title>
        <authorList>
            <person name="Bowman J.P."/>
        </authorList>
    </citation>
    <scope>NUCLEOTIDE SEQUENCE [LARGE SCALE GENOMIC DNA]</scope>
    <source>
        <strain evidence="2 3">LMG 25704</strain>
    </source>
</reference>
<proteinExistence type="predicted"/>
<dbReference type="Pfam" id="PF00403">
    <property type="entry name" value="HMA"/>
    <property type="match status" value="1"/>
</dbReference>
<dbReference type="EMBL" id="WBVO01000001">
    <property type="protein sequence ID" value="KAB2814903.1"/>
    <property type="molecule type" value="Genomic_DNA"/>
</dbReference>
<dbReference type="OrthoDB" id="5513217at2"/>
<gene>
    <name evidence="2" type="ORF">F8C67_01890</name>
</gene>
<sequence>MLVNGICGMCERTIEGACDMDGVESAEWSSETKELKLTYDASEVSLEDINTSINEAGYDTEYSTASEEAYNSIHNCCKYRDPEVVRAHEEKVGNRQ</sequence>
<dbReference type="AlphaFoldDB" id="A0A6N6RMV2"/>
<dbReference type="GO" id="GO:0046872">
    <property type="term" value="F:metal ion binding"/>
    <property type="evidence" value="ECO:0007669"/>
    <property type="project" value="InterPro"/>
</dbReference>
<evidence type="ECO:0000313" key="3">
    <source>
        <dbReference type="Proteomes" id="UP000468650"/>
    </source>
</evidence>